<feature type="transmembrane region" description="Helical" evidence="5">
    <location>
        <begin position="226"/>
        <end position="245"/>
    </location>
</feature>
<comment type="caution">
    <text evidence="6">The sequence shown here is derived from an EMBL/GenBank/DDBJ whole genome shotgun (WGS) entry which is preliminary data.</text>
</comment>
<evidence type="ECO:0000256" key="1">
    <source>
        <dbReference type="ARBA" id="ARBA00004141"/>
    </source>
</evidence>
<dbReference type="AlphaFoldDB" id="A0A0P8A816"/>
<accession>A0A0P8A816</accession>
<sequence length="246" mass="25270">MNLDDVILFSVLIFVAGLLYSSVGHGGASAYLAVMALFGLAPEVMKPTALVLNILVASIATAQFFKAGSFSWSTFWPFAIASIPFAFIGGALSLPGSVYVQGVGLILLFAAIRLFQSKQSEIKTPVKPLSISVAVLCGGGIGLLSGSIGVGGGIFLSPLLMLTGWAGARQTAGVSAAFILVNSVAGILGHLVSMKFIPVDIGYWGFAAVLGGTVGSHLGSQKLAPTILYRLLAVVLVIAGFKLLLV</sequence>
<evidence type="ECO:0000256" key="3">
    <source>
        <dbReference type="ARBA" id="ARBA00022989"/>
    </source>
</evidence>
<comment type="similarity">
    <text evidence="5">Belongs to the 4-toluene sulfonate uptake permease (TSUP) (TC 2.A.102) family.</text>
</comment>
<dbReference type="Proteomes" id="UP000050360">
    <property type="component" value="Unassembled WGS sequence"/>
</dbReference>
<comment type="subcellular location">
    <subcellularLocation>
        <location evidence="5">Cell membrane</location>
        <topology evidence="5">Multi-pass membrane protein</topology>
    </subcellularLocation>
    <subcellularLocation>
        <location evidence="1">Membrane</location>
        <topology evidence="1">Multi-pass membrane protein</topology>
    </subcellularLocation>
</comment>
<feature type="transmembrane region" description="Helical" evidence="5">
    <location>
        <begin position="201"/>
        <end position="220"/>
    </location>
</feature>
<feature type="transmembrane region" description="Helical" evidence="5">
    <location>
        <begin position="98"/>
        <end position="116"/>
    </location>
</feature>
<dbReference type="InterPro" id="IPR051598">
    <property type="entry name" value="TSUP/Inactive_protease-like"/>
</dbReference>
<evidence type="ECO:0000313" key="6">
    <source>
        <dbReference type="EMBL" id="KPQ44311.1"/>
    </source>
</evidence>
<feature type="transmembrane region" description="Helical" evidence="5">
    <location>
        <begin position="7"/>
        <end position="38"/>
    </location>
</feature>
<reference evidence="6 7" key="1">
    <citation type="submission" date="2015-09" db="EMBL/GenBank/DDBJ databases">
        <title>A metagenomics-based metabolic model of nitrate-dependent anaerobic oxidation of methane by Methanoperedens-like archaea.</title>
        <authorList>
            <person name="Arshad A."/>
            <person name="Speth D.R."/>
            <person name="De Graaf R.M."/>
            <person name="Op Den Camp H.J."/>
            <person name="Jetten M.S."/>
            <person name="Welte C.U."/>
        </authorList>
    </citation>
    <scope>NUCLEOTIDE SEQUENCE [LARGE SCALE GENOMIC DNA]</scope>
</reference>
<protein>
    <recommendedName>
        <fullName evidence="5">Probable membrane transporter protein</fullName>
    </recommendedName>
</protein>
<evidence type="ECO:0000256" key="2">
    <source>
        <dbReference type="ARBA" id="ARBA00022692"/>
    </source>
</evidence>
<dbReference type="Pfam" id="PF01925">
    <property type="entry name" value="TauE"/>
    <property type="match status" value="1"/>
</dbReference>
<keyword evidence="5" id="KW-1003">Cell membrane</keyword>
<dbReference type="GO" id="GO:0005886">
    <property type="term" value="C:plasma membrane"/>
    <property type="evidence" value="ECO:0007669"/>
    <property type="project" value="UniProtKB-SubCell"/>
</dbReference>
<proteinExistence type="inferred from homology"/>
<organism evidence="6 7">
    <name type="scientific">Candidatus Methanoperedens nitratireducens</name>
    <dbReference type="NCBI Taxonomy" id="1392998"/>
    <lineage>
        <taxon>Archaea</taxon>
        <taxon>Methanobacteriati</taxon>
        <taxon>Methanobacteriota</taxon>
        <taxon>Stenosarchaea group</taxon>
        <taxon>Methanomicrobia</taxon>
        <taxon>Methanosarcinales</taxon>
        <taxon>ANME-2 cluster</taxon>
        <taxon>Candidatus Methanoperedentaceae</taxon>
        <taxon>Candidatus Methanoperedens</taxon>
    </lineage>
</organism>
<feature type="transmembrane region" description="Helical" evidence="5">
    <location>
        <begin position="128"/>
        <end position="156"/>
    </location>
</feature>
<evidence type="ECO:0000313" key="7">
    <source>
        <dbReference type="Proteomes" id="UP000050360"/>
    </source>
</evidence>
<evidence type="ECO:0000256" key="5">
    <source>
        <dbReference type="RuleBase" id="RU363041"/>
    </source>
</evidence>
<dbReference type="PANTHER" id="PTHR43701">
    <property type="entry name" value="MEMBRANE TRANSPORTER PROTEIN MJ0441-RELATED"/>
    <property type="match status" value="1"/>
</dbReference>
<dbReference type="PATRIC" id="fig|1719120.3.peg.1256"/>
<keyword evidence="4 5" id="KW-0472">Membrane</keyword>
<keyword evidence="3 5" id="KW-1133">Transmembrane helix</keyword>
<dbReference type="EMBL" id="LKCM01000100">
    <property type="protein sequence ID" value="KPQ44311.1"/>
    <property type="molecule type" value="Genomic_DNA"/>
</dbReference>
<name>A0A0P8A816_9EURY</name>
<keyword evidence="2 5" id="KW-0812">Transmembrane</keyword>
<dbReference type="InterPro" id="IPR002781">
    <property type="entry name" value="TM_pro_TauE-like"/>
</dbReference>
<dbReference type="PANTHER" id="PTHR43701:SF5">
    <property type="entry name" value="MEMBRANE TRANSPORTER PROTEIN-RELATED"/>
    <property type="match status" value="1"/>
</dbReference>
<feature type="transmembrane region" description="Helical" evidence="5">
    <location>
        <begin position="44"/>
        <end position="65"/>
    </location>
</feature>
<gene>
    <name evidence="6" type="ORF">MPEBLZ_01172</name>
</gene>
<evidence type="ECO:0000256" key="4">
    <source>
        <dbReference type="ARBA" id="ARBA00023136"/>
    </source>
</evidence>
<feature type="transmembrane region" description="Helical" evidence="5">
    <location>
        <begin position="72"/>
        <end position="92"/>
    </location>
</feature>
<feature type="transmembrane region" description="Helical" evidence="5">
    <location>
        <begin position="176"/>
        <end position="194"/>
    </location>
</feature>